<sequence length="136" mass="14553">MTSLNSPPPTFSNTIPPHFSQVSPGYPLLPNQPVDEIIISPDDETALSKPGLPLELGQALKSLFGHFGPERVIGSDKYGFSRQNSLATSVHQGMLWSADGSNGAFALQAHRNSVMRGSRALSARIWGTRGLSNALI</sequence>
<accession>A0AAV4WL49</accession>
<comment type="caution">
    <text evidence="2">The sequence shown here is derived from an EMBL/GenBank/DDBJ whole genome shotgun (WGS) entry which is preliminary data.</text>
</comment>
<dbReference type="EMBL" id="BPLQ01014755">
    <property type="protein sequence ID" value="GIY82974.1"/>
    <property type="molecule type" value="Genomic_DNA"/>
</dbReference>
<evidence type="ECO:0000313" key="3">
    <source>
        <dbReference type="Proteomes" id="UP001054837"/>
    </source>
</evidence>
<gene>
    <name evidence="1" type="ORF">CDAR_369051</name>
    <name evidence="2" type="ORF">CDAR_369111</name>
</gene>
<dbReference type="AlphaFoldDB" id="A0AAV4WL49"/>
<protein>
    <submittedName>
        <fullName evidence="2">Uncharacterized protein</fullName>
    </submittedName>
</protein>
<evidence type="ECO:0000313" key="1">
    <source>
        <dbReference type="EMBL" id="GIY82965.1"/>
    </source>
</evidence>
<evidence type="ECO:0000313" key="2">
    <source>
        <dbReference type="EMBL" id="GIY82974.1"/>
    </source>
</evidence>
<keyword evidence="3" id="KW-1185">Reference proteome</keyword>
<organism evidence="2 3">
    <name type="scientific">Caerostris darwini</name>
    <dbReference type="NCBI Taxonomy" id="1538125"/>
    <lineage>
        <taxon>Eukaryota</taxon>
        <taxon>Metazoa</taxon>
        <taxon>Ecdysozoa</taxon>
        <taxon>Arthropoda</taxon>
        <taxon>Chelicerata</taxon>
        <taxon>Arachnida</taxon>
        <taxon>Araneae</taxon>
        <taxon>Araneomorphae</taxon>
        <taxon>Entelegynae</taxon>
        <taxon>Araneoidea</taxon>
        <taxon>Araneidae</taxon>
        <taxon>Caerostris</taxon>
    </lineage>
</organism>
<reference evidence="2 3" key="1">
    <citation type="submission" date="2021-06" db="EMBL/GenBank/DDBJ databases">
        <title>Caerostris darwini draft genome.</title>
        <authorList>
            <person name="Kono N."/>
            <person name="Arakawa K."/>
        </authorList>
    </citation>
    <scope>NUCLEOTIDE SEQUENCE [LARGE SCALE GENOMIC DNA]</scope>
</reference>
<name>A0AAV4WL49_9ARAC</name>
<dbReference type="Proteomes" id="UP001054837">
    <property type="component" value="Unassembled WGS sequence"/>
</dbReference>
<proteinExistence type="predicted"/>
<dbReference type="EMBL" id="BPLQ01014755">
    <property type="protein sequence ID" value="GIY82965.1"/>
    <property type="molecule type" value="Genomic_DNA"/>
</dbReference>